<keyword evidence="2" id="KW-0812">Transmembrane</keyword>
<dbReference type="Proteomes" id="UP000075787">
    <property type="component" value="Unassembled WGS sequence"/>
</dbReference>
<comment type="caution">
    <text evidence="3">The sequence shown here is derived from an EMBL/GenBank/DDBJ whole genome shotgun (WGS) entry which is preliminary data.</text>
</comment>
<evidence type="ECO:0000256" key="2">
    <source>
        <dbReference type="SAM" id="Phobius"/>
    </source>
</evidence>
<dbReference type="PANTHER" id="PTHR15887">
    <property type="entry name" value="TRANSMEMBRANE PROTEIN 69"/>
    <property type="match status" value="1"/>
</dbReference>
<evidence type="ECO:0000256" key="1">
    <source>
        <dbReference type="SAM" id="MobiDB-lite"/>
    </source>
</evidence>
<feature type="transmembrane region" description="Helical" evidence="2">
    <location>
        <begin position="35"/>
        <end position="56"/>
    </location>
</feature>
<name>A0A162L2M0_9PROT</name>
<feature type="region of interest" description="Disordered" evidence="1">
    <location>
        <begin position="1"/>
        <end position="29"/>
    </location>
</feature>
<dbReference type="Pfam" id="PF11911">
    <property type="entry name" value="DUF3429"/>
    <property type="match status" value="1"/>
</dbReference>
<keyword evidence="2" id="KW-1133">Transmembrane helix</keyword>
<reference evidence="3 4" key="1">
    <citation type="submission" date="2015-12" db="EMBL/GenBank/DDBJ databases">
        <title>Genome sequence of Tistrella mobilis MCCC 1A02139.</title>
        <authorList>
            <person name="Lu L."/>
            <person name="Lai Q."/>
            <person name="Shao Z."/>
            <person name="Qian P."/>
        </authorList>
    </citation>
    <scope>NUCLEOTIDE SEQUENCE [LARGE SCALE GENOMIC DNA]</scope>
    <source>
        <strain evidence="3 4">MCCC 1A02139</strain>
    </source>
</reference>
<dbReference type="EMBL" id="LPZR01000135">
    <property type="protein sequence ID" value="KYO52925.1"/>
    <property type="molecule type" value="Genomic_DNA"/>
</dbReference>
<dbReference type="PANTHER" id="PTHR15887:SF1">
    <property type="entry name" value="TRANSMEMBRANE PROTEIN 69"/>
    <property type="match status" value="1"/>
</dbReference>
<dbReference type="GeneID" id="97241491"/>
<dbReference type="AlphaFoldDB" id="A0A162L2M0"/>
<protein>
    <recommendedName>
        <fullName evidence="5">DUF3429 domain-containing protein</fullName>
    </recommendedName>
</protein>
<feature type="transmembrane region" description="Helical" evidence="2">
    <location>
        <begin position="155"/>
        <end position="173"/>
    </location>
</feature>
<dbReference type="InterPro" id="IPR021836">
    <property type="entry name" value="DUF3429"/>
</dbReference>
<feature type="transmembrane region" description="Helical" evidence="2">
    <location>
        <begin position="68"/>
        <end position="89"/>
    </location>
</feature>
<accession>A0A162L2M0</accession>
<feature type="transmembrane region" description="Helical" evidence="2">
    <location>
        <begin position="109"/>
        <end position="134"/>
    </location>
</feature>
<evidence type="ECO:0008006" key="5">
    <source>
        <dbReference type="Google" id="ProtNLM"/>
    </source>
</evidence>
<dbReference type="RefSeq" id="WP_062763827.1">
    <property type="nucleotide sequence ID" value="NZ_CP121045.1"/>
</dbReference>
<keyword evidence="2" id="KW-0472">Membrane</keyword>
<evidence type="ECO:0000313" key="4">
    <source>
        <dbReference type="Proteomes" id="UP000075787"/>
    </source>
</evidence>
<gene>
    <name evidence="3" type="ORF">AUP44_04325</name>
</gene>
<proteinExistence type="predicted"/>
<organism evidence="3 4">
    <name type="scientific">Tistrella mobilis</name>
    <dbReference type="NCBI Taxonomy" id="171437"/>
    <lineage>
        <taxon>Bacteria</taxon>
        <taxon>Pseudomonadati</taxon>
        <taxon>Pseudomonadota</taxon>
        <taxon>Alphaproteobacteria</taxon>
        <taxon>Geminicoccales</taxon>
        <taxon>Geminicoccaceae</taxon>
        <taxon>Tistrella</taxon>
    </lineage>
</organism>
<evidence type="ECO:0000313" key="3">
    <source>
        <dbReference type="EMBL" id="KYO52925.1"/>
    </source>
</evidence>
<sequence length="177" mass="17300">MGSGNVMGSAREARTGGTQHGSTPLGPTPNGPARLATALGIAGLIPFAAGAALALLADDAAAARAALLAYGAVILSFLGAVHWGLALASGPADTRRAMHRFAISVLPSLLGWAALLLPQASGFALATAAFALLLAAETLGPLRAGLPGWYLRLRIGLTLGALVALAIGAPIGGGGPA</sequence>